<accession>A0A0A1TJD7</accession>
<reference evidence="3 4" key="1">
    <citation type="journal article" date="2015" name="Genome Announc.">
        <title>Draft Genome Sequence and Gene Annotation of the Entomopathogenic Fungus Verticillium hemipterigenum.</title>
        <authorList>
            <person name="Horn F."/>
            <person name="Habel A."/>
            <person name="Scharf D.H."/>
            <person name="Dworschak J."/>
            <person name="Brakhage A.A."/>
            <person name="Guthke R."/>
            <person name="Hertweck C."/>
            <person name="Linde J."/>
        </authorList>
    </citation>
    <scope>NUCLEOTIDE SEQUENCE [LARGE SCALE GENOMIC DNA]</scope>
</reference>
<gene>
    <name evidence="3" type="ORF">VHEMI06549</name>
</gene>
<keyword evidence="4" id="KW-1185">Reference proteome</keyword>
<feature type="compositionally biased region" description="Basic residues" evidence="1">
    <location>
        <begin position="172"/>
        <end position="183"/>
    </location>
</feature>
<dbReference type="AlphaFoldDB" id="A0A0A1TJD7"/>
<keyword evidence="2" id="KW-1133">Transmembrane helix</keyword>
<evidence type="ECO:0000256" key="2">
    <source>
        <dbReference type="SAM" id="Phobius"/>
    </source>
</evidence>
<proteinExistence type="predicted"/>
<feature type="transmembrane region" description="Helical" evidence="2">
    <location>
        <begin position="130"/>
        <end position="154"/>
    </location>
</feature>
<name>A0A0A1TJD7_9HYPO</name>
<protein>
    <submittedName>
        <fullName evidence="3">Uncharacterized protein</fullName>
    </submittedName>
</protein>
<feature type="region of interest" description="Disordered" evidence="1">
    <location>
        <begin position="165"/>
        <end position="194"/>
    </location>
</feature>
<keyword evidence="2" id="KW-0812">Transmembrane</keyword>
<evidence type="ECO:0000313" key="3">
    <source>
        <dbReference type="EMBL" id="CEJ90790.1"/>
    </source>
</evidence>
<evidence type="ECO:0000256" key="1">
    <source>
        <dbReference type="SAM" id="MobiDB-lite"/>
    </source>
</evidence>
<evidence type="ECO:0000313" key="4">
    <source>
        <dbReference type="Proteomes" id="UP000039046"/>
    </source>
</evidence>
<dbReference type="HOGENOM" id="CLU_092486_0_0_1"/>
<dbReference type="Proteomes" id="UP000039046">
    <property type="component" value="Unassembled WGS sequence"/>
</dbReference>
<dbReference type="OrthoDB" id="5130140at2759"/>
<keyword evidence="2" id="KW-0472">Membrane</keyword>
<sequence length="262" mass="29474">MAGVHRVSSISGGHNHGIQFLNEDWNESISNDQTYLLKWNESISGNLSKDLGLFTVSYPSNGTIVYHLATNLTDYMESSSCQWKPHELNDGLYALWLSTTDVDGFTNWTVSPPWKAKINQQQEEPVASRLAPYIAPISALLLIYALCLGLYWIVKKRRAKRRAAEATEKAARARRTKQFKQRGRYASTTAQPSIRSPSVNTVTYDILEENNPQKKDEIFIYSAAGANMRRGSDDVIDSPLSDATLIEEHEQALANAAVRFYR</sequence>
<organism evidence="3 4">
    <name type="scientific">[Torrubiella] hemipterigena</name>
    <dbReference type="NCBI Taxonomy" id="1531966"/>
    <lineage>
        <taxon>Eukaryota</taxon>
        <taxon>Fungi</taxon>
        <taxon>Dikarya</taxon>
        <taxon>Ascomycota</taxon>
        <taxon>Pezizomycotina</taxon>
        <taxon>Sordariomycetes</taxon>
        <taxon>Hypocreomycetidae</taxon>
        <taxon>Hypocreales</taxon>
        <taxon>Clavicipitaceae</taxon>
        <taxon>Clavicipitaceae incertae sedis</taxon>
        <taxon>'Torrubiella' clade</taxon>
    </lineage>
</organism>
<dbReference type="EMBL" id="CDHN01000003">
    <property type="protein sequence ID" value="CEJ90790.1"/>
    <property type="molecule type" value="Genomic_DNA"/>
</dbReference>